<keyword evidence="1" id="KW-0479">Metal-binding</keyword>
<dbReference type="InterPro" id="IPR026992">
    <property type="entry name" value="DIOX_N"/>
</dbReference>
<name>A0A843XH28_COLES</name>
<dbReference type="GO" id="GO:0046872">
    <property type="term" value="F:metal ion binding"/>
    <property type="evidence" value="ECO:0007669"/>
    <property type="project" value="UniProtKB-KW"/>
</dbReference>
<keyword evidence="2" id="KW-0560">Oxidoreductase</keyword>
<dbReference type="Pfam" id="PF14226">
    <property type="entry name" value="DIOX_N"/>
    <property type="match status" value="1"/>
</dbReference>
<dbReference type="PANTHER" id="PTHR47991">
    <property type="entry name" value="OXOGLUTARATE/IRON-DEPENDENT DIOXYGENASE"/>
    <property type="match status" value="1"/>
</dbReference>
<evidence type="ECO:0000256" key="2">
    <source>
        <dbReference type="ARBA" id="ARBA00023002"/>
    </source>
</evidence>
<dbReference type="Gene3D" id="2.60.120.330">
    <property type="entry name" value="B-lactam Antibiotic, Isopenicillin N Synthase, Chain"/>
    <property type="match status" value="1"/>
</dbReference>
<organism evidence="6 7">
    <name type="scientific">Colocasia esculenta</name>
    <name type="common">Wild taro</name>
    <name type="synonym">Arum esculentum</name>
    <dbReference type="NCBI Taxonomy" id="4460"/>
    <lineage>
        <taxon>Eukaryota</taxon>
        <taxon>Viridiplantae</taxon>
        <taxon>Streptophyta</taxon>
        <taxon>Embryophyta</taxon>
        <taxon>Tracheophyta</taxon>
        <taxon>Spermatophyta</taxon>
        <taxon>Magnoliopsida</taxon>
        <taxon>Liliopsida</taxon>
        <taxon>Araceae</taxon>
        <taxon>Aroideae</taxon>
        <taxon>Colocasieae</taxon>
        <taxon>Colocasia</taxon>
    </lineage>
</organism>
<dbReference type="GO" id="GO:0016491">
    <property type="term" value="F:oxidoreductase activity"/>
    <property type="evidence" value="ECO:0007669"/>
    <property type="project" value="UniProtKB-KW"/>
</dbReference>
<proteinExistence type="predicted"/>
<evidence type="ECO:0000313" key="7">
    <source>
        <dbReference type="Proteomes" id="UP000652761"/>
    </source>
</evidence>
<protein>
    <recommendedName>
        <fullName evidence="5">Non-haem dioxygenase N-terminal domain-containing protein</fullName>
    </recommendedName>
</protein>
<dbReference type="EMBL" id="NMUH01008259">
    <property type="protein sequence ID" value="MQM18543.1"/>
    <property type="molecule type" value="Genomic_DNA"/>
</dbReference>
<gene>
    <name evidence="6" type="ORF">Taro_051535</name>
</gene>
<evidence type="ECO:0000256" key="1">
    <source>
        <dbReference type="ARBA" id="ARBA00022723"/>
    </source>
</evidence>
<dbReference type="InterPro" id="IPR050295">
    <property type="entry name" value="Plant_2OG-oxidoreductases"/>
</dbReference>
<reference evidence="6" key="1">
    <citation type="submission" date="2017-07" db="EMBL/GenBank/DDBJ databases">
        <title>Taro Niue Genome Assembly and Annotation.</title>
        <authorList>
            <person name="Atibalentja N."/>
            <person name="Keating K."/>
            <person name="Fields C.J."/>
        </authorList>
    </citation>
    <scope>NUCLEOTIDE SEQUENCE</scope>
    <source>
        <strain evidence="6">Niue_2</strain>
        <tissue evidence="6">Leaf</tissue>
    </source>
</reference>
<sequence>MGVHSRSSSGNVTVADLKRGMEAQGRKRTQLGDSLPVLNVQSLAASCHFASSVPHHYIRPELAAAAAADVSNQLPVIDMGVLLGDQDTPSARDEAAKLRSACEEWGFFHLVNHGVTEEVIEQMKAAMEGFFSQPLENKLASSAQAPDSLEGYGQAFVVSKEQKLDWGDMLFLFSVGCGGSPLEPLLAAMASGGASAPSTTSPSPP</sequence>
<comment type="caution">
    <text evidence="6">The sequence shown here is derived from an EMBL/GenBank/DDBJ whole genome shotgun (WGS) entry which is preliminary data.</text>
</comment>
<feature type="compositionally biased region" description="Basic and acidic residues" evidence="4">
    <location>
        <begin position="16"/>
        <end position="25"/>
    </location>
</feature>
<evidence type="ECO:0000256" key="4">
    <source>
        <dbReference type="SAM" id="MobiDB-lite"/>
    </source>
</evidence>
<dbReference type="OrthoDB" id="782039at2759"/>
<evidence type="ECO:0000259" key="5">
    <source>
        <dbReference type="Pfam" id="PF14226"/>
    </source>
</evidence>
<dbReference type="SUPFAM" id="SSF51197">
    <property type="entry name" value="Clavaminate synthase-like"/>
    <property type="match status" value="1"/>
</dbReference>
<keyword evidence="3" id="KW-0408">Iron</keyword>
<feature type="region of interest" description="Disordered" evidence="4">
    <location>
        <begin position="1"/>
        <end position="28"/>
    </location>
</feature>
<feature type="compositionally biased region" description="Polar residues" evidence="4">
    <location>
        <begin position="1"/>
        <end position="12"/>
    </location>
</feature>
<dbReference type="AlphaFoldDB" id="A0A843XH28"/>
<keyword evidence="7" id="KW-1185">Reference proteome</keyword>
<feature type="domain" description="Non-haem dioxygenase N-terminal" evidence="5">
    <location>
        <begin position="74"/>
        <end position="172"/>
    </location>
</feature>
<dbReference type="InterPro" id="IPR027443">
    <property type="entry name" value="IPNS-like_sf"/>
</dbReference>
<evidence type="ECO:0000313" key="6">
    <source>
        <dbReference type="EMBL" id="MQM18543.1"/>
    </source>
</evidence>
<dbReference type="Proteomes" id="UP000652761">
    <property type="component" value="Unassembled WGS sequence"/>
</dbReference>
<accession>A0A843XH28</accession>
<evidence type="ECO:0000256" key="3">
    <source>
        <dbReference type="ARBA" id="ARBA00023004"/>
    </source>
</evidence>